<evidence type="ECO:0000256" key="4">
    <source>
        <dbReference type="ARBA" id="ARBA00022989"/>
    </source>
</evidence>
<comment type="subcellular location">
    <subcellularLocation>
        <location evidence="1">Membrane</location>
    </subcellularLocation>
</comment>
<organism evidence="8">
    <name type="scientific">Triticum aestivum</name>
    <name type="common">Wheat</name>
    <dbReference type="NCBI Taxonomy" id="4565"/>
    <lineage>
        <taxon>Eukaryota</taxon>
        <taxon>Viridiplantae</taxon>
        <taxon>Streptophyta</taxon>
        <taxon>Embryophyta</taxon>
        <taxon>Tracheophyta</taxon>
        <taxon>Spermatophyta</taxon>
        <taxon>Magnoliopsida</taxon>
        <taxon>Liliopsida</taxon>
        <taxon>Poales</taxon>
        <taxon>Poaceae</taxon>
        <taxon>BOP clade</taxon>
        <taxon>Pooideae</taxon>
        <taxon>Triticodae</taxon>
        <taxon>Triticeae</taxon>
        <taxon>Triticinae</taxon>
        <taxon>Triticum</taxon>
    </lineage>
</organism>
<evidence type="ECO:0000256" key="5">
    <source>
        <dbReference type="ARBA" id="ARBA00023136"/>
    </source>
</evidence>
<dbReference type="GeneID" id="123186639"/>
<gene>
    <name evidence="8" type="primary">LOC123186639</name>
</gene>
<dbReference type="OrthoDB" id="2802411at2759"/>
<dbReference type="PANTHER" id="PTHR21659:SF41">
    <property type="entry name" value="PROTEIN LTI6B, PUTATIVE, EXPRESSED-RELATED"/>
    <property type="match status" value="1"/>
</dbReference>
<reference evidence="8" key="2">
    <citation type="submission" date="2018-10" db="UniProtKB">
        <authorList>
            <consortium name="EnsemblPlants"/>
        </authorList>
    </citation>
    <scope>IDENTIFICATION</scope>
</reference>
<feature type="region of interest" description="Disordered" evidence="6">
    <location>
        <begin position="1"/>
        <end position="33"/>
    </location>
</feature>
<comment type="similarity">
    <text evidence="2">Belongs to the UPF0057 (PMP3) family.</text>
</comment>
<keyword evidence="9" id="KW-1185">Reference proteome</keyword>
<dbReference type="EnsemblPlants" id="TraesCS2A02G582800.1">
    <property type="protein sequence ID" value="TraesCS2A02G582800.1"/>
    <property type="gene ID" value="TraesCS2A02G582800"/>
</dbReference>
<feature type="transmembrane region" description="Helical" evidence="7">
    <location>
        <begin position="57"/>
        <end position="77"/>
    </location>
</feature>
<keyword evidence="5 7" id="KW-0472">Membrane</keyword>
<evidence type="ECO:0000256" key="2">
    <source>
        <dbReference type="ARBA" id="ARBA00009530"/>
    </source>
</evidence>
<evidence type="ECO:0000256" key="1">
    <source>
        <dbReference type="ARBA" id="ARBA00004370"/>
    </source>
</evidence>
<evidence type="ECO:0008006" key="10">
    <source>
        <dbReference type="Google" id="ProtNLM"/>
    </source>
</evidence>
<reference evidence="8" key="1">
    <citation type="submission" date="2018-08" db="EMBL/GenBank/DDBJ databases">
        <authorList>
            <person name="Rossello M."/>
        </authorList>
    </citation>
    <scope>NUCLEOTIDE SEQUENCE [LARGE SCALE GENOMIC DNA]</scope>
    <source>
        <strain evidence="8">cv. Chinese Spring</strain>
    </source>
</reference>
<dbReference type="PaxDb" id="4565-Traes_2AL_2BFC0F129.1"/>
<dbReference type="AlphaFoldDB" id="A0A3B6B9C4"/>
<dbReference type="PROSITE" id="PS01309">
    <property type="entry name" value="UPF0057"/>
    <property type="match status" value="1"/>
</dbReference>
<dbReference type="Gramene" id="TraesCLE_scaffold_011670_01G000300.1">
    <property type="protein sequence ID" value="TraesCLE_scaffold_011670_01G000300.1"/>
    <property type="gene ID" value="TraesCLE_scaffold_011670_01G000300"/>
</dbReference>
<feature type="transmembrane region" description="Helical" evidence="7">
    <location>
        <begin position="84"/>
        <end position="106"/>
    </location>
</feature>
<dbReference type="Pfam" id="PF01679">
    <property type="entry name" value="Pmp3"/>
    <property type="match status" value="1"/>
</dbReference>
<proteinExistence type="inferred from homology"/>
<name>A0A3B6B9C4_WHEAT</name>
<evidence type="ECO:0000313" key="9">
    <source>
        <dbReference type="Proteomes" id="UP000019116"/>
    </source>
</evidence>
<evidence type="ECO:0000256" key="7">
    <source>
        <dbReference type="SAM" id="Phobius"/>
    </source>
</evidence>
<dbReference type="PANTHER" id="PTHR21659">
    <property type="entry name" value="HYDROPHOBIC PROTEIN RCI2 LOW TEMPERATURE AND SALT RESPONSIVE PROTEIN LTI6 -RELATED"/>
    <property type="match status" value="1"/>
</dbReference>
<keyword evidence="4 7" id="KW-1133">Transmembrane helix</keyword>
<sequence>MAETAAIAPPPQPMAPPQPVEENATAAPSQPMAPLQPMAESATVVVVVPPPPPDGTTTFLCLILAFFIPPLGVFLKYKCEIEFWICLILTFLAYAPGIIYAVWVIVK</sequence>
<dbReference type="Gramene" id="TraesCS2A03G1310100.1">
    <property type="protein sequence ID" value="TraesCS2A03G1310100.1.CDS"/>
    <property type="gene ID" value="TraesCS2A03G1310100"/>
</dbReference>
<accession>A0A3B6B9C4</accession>
<dbReference type="Gramene" id="TraesKAR2A01G0491430.1">
    <property type="protein sequence ID" value="cds.TraesKAR2A01G0491430.1"/>
    <property type="gene ID" value="TraesKAR2A01G0491430"/>
</dbReference>
<dbReference type="Proteomes" id="UP000019116">
    <property type="component" value="Chromosome 2A"/>
</dbReference>
<dbReference type="RefSeq" id="XP_044454302.1">
    <property type="nucleotide sequence ID" value="XM_044598367.1"/>
</dbReference>
<dbReference type="Gramene" id="TraesSTA2A03G00809620.1">
    <property type="protein sequence ID" value="TraesSTA2A03G00809620.1"/>
    <property type="gene ID" value="TraesSTA2A03G00809620"/>
</dbReference>
<dbReference type="InterPro" id="IPR000612">
    <property type="entry name" value="PMP3"/>
</dbReference>
<dbReference type="Gramene" id="TraesCS2A02G582800.1">
    <property type="protein sequence ID" value="TraesCS2A02G582800.1"/>
    <property type="gene ID" value="TraesCS2A02G582800"/>
</dbReference>
<feature type="compositionally biased region" description="Pro residues" evidence="6">
    <location>
        <begin position="8"/>
        <end position="19"/>
    </location>
</feature>
<dbReference type="Gramene" id="TraesWEE_scaffold_313813_01G000100.1">
    <property type="protein sequence ID" value="TraesWEE_scaffold_313813_01G000100.1"/>
    <property type="gene ID" value="TraesWEE_scaffold_313813_01G000100"/>
</dbReference>
<evidence type="ECO:0000313" key="8">
    <source>
        <dbReference type="EnsemblPlants" id="TraesCS2A02G582800.1"/>
    </source>
</evidence>
<keyword evidence="3 7" id="KW-0812">Transmembrane</keyword>
<dbReference type="GO" id="GO:0016020">
    <property type="term" value="C:membrane"/>
    <property type="evidence" value="ECO:0007669"/>
    <property type="project" value="UniProtKB-SubCell"/>
</dbReference>
<evidence type="ECO:0000256" key="3">
    <source>
        <dbReference type="ARBA" id="ARBA00022692"/>
    </source>
</evidence>
<evidence type="ECO:0000256" key="6">
    <source>
        <dbReference type="SAM" id="MobiDB-lite"/>
    </source>
</evidence>
<dbReference type="STRING" id="4565.A0A3B6B9C4"/>
<protein>
    <recommendedName>
        <fullName evidence="10">Hydrophobic protein</fullName>
    </recommendedName>
</protein>
<dbReference type="Gramene" id="TraesNOR2A03G00816800.1">
    <property type="protein sequence ID" value="TraesNOR2A03G00816800.1"/>
    <property type="gene ID" value="TraesNOR2A03G00816800"/>
</dbReference>